<comment type="caution">
    <text evidence="9">The sequence shown here is derived from an EMBL/GenBank/DDBJ whole genome shotgun (WGS) entry which is preliminary data.</text>
</comment>
<reference evidence="9" key="1">
    <citation type="submission" date="2019-02" db="EMBL/GenBank/DDBJ databases">
        <authorList>
            <person name="Li S.-H."/>
        </authorList>
    </citation>
    <scope>NUCLEOTIDE SEQUENCE</scope>
    <source>
        <strain evidence="9">IMCC8485</strain>
    </source>
</reference>
<evidence type="ECO:0000256" key="1">
    <source>
        <dbReference type="ARBA" id="ARBA00008609"/>
    </source>
</evidence>
<evidence type="ECO:0000256" key="3">
    <source>
        <dbReference type="ARBA" id="ARBA00022576"/>
    </source>
</evidence>
<evidence type="ECO:0000256" key="4">
    <source>
        <dbReference type="ARBA" id="ARBA00022679"/>
    </source>
</evidence>
<keyword evidence="10" id="KW-1185">Reference proteome</keyword>
<dbReference type="InterPro" id="IPR006223">
    <property type="entry name" value="GcvT"/>
</dbReference>
<comment type="similarity">
    <text evidence="1">Belongs to the GcvT family.</text>
</comment>
<feature type="domain" description="Aminomethyltransferase C-terminal" evidence="8">
    <location>
        <begin position="285"/>
        <end position="361"/>
    </location>
</feature>
<dbReference type="PANTHER" id="PTHR43757">
    <property type="entry name" value="AMINOMETHYLTRANSFERASE"/>
    <property type="match status" value="1"/>
</dbReference>
<dbReference type="Proteomes" id="UP001143307">
    <property type="component" value="Unassembled WGS sequence"/>
</dbReference>
<dbReference type="SUPFAM" id="SSF103025">
    <property type="entry name" value="Folate-binding domain"/>
    <property type="match status" value="1"/>
</dbReference>
<dbReference type="Pfam" id="PF08669">
    <property type="entry name" value="GCV_T_C"/>
    <property type="match status" value="1"/>
</dbReference>
<keyword evidence="4 9" id="KW-0808">Transferase</keyword>
<evidence type="ECO:0000259" key="7">
    <source>
        <dbReference type="Pfam" id="PF01571"/>
    </source>
</evidence>
<evidence type="ECO:0000259" key="8">
    <source>
        <dbReference type="Pfam" id="PF08669"/>
    </source>
</evidence>
<dbReference type="Gene3D" id="3.30.1360.120">
    <property type="entry name" value="Probable tRNA modification gtpase trme, domain 1"/>
    <property type="match status" value="1"/>
</dbReference>
<dbReference type="NCBIfam" id="TIGR00528">
    <property type="entry name" value="gcvT"/>
    <property type="match status" value="1"/>
</dbReference>
<dbReference type="RefSeq" id="WP_279253900.1">
    <property type="nucleotide sequence ID" value="NZ_SHNP01000006.1"/>
</dbReference>
<dbReference type="NCBIfam" id="NF001567">
    <property type="entry name" value="PRK00389.1"/>
    <property type="match status" value="1"/>
</dbReference>
<dbReference type="GO" id="GO:0004047">
    <property type="term" value="F:aminomethyltransferase activity"/>
    <property type="evidence" value="ECO:0007669"/>
    <property type="project" value="UniProtKB-EC"/>
</dbReference>
<dbReference type="SUPFAM" id="SSF101790">
    <property type="entry name" value="Aminomethyltransferase beta-barrel domain"/>
    <property type="match status" value="1"/>
</dbReference>
<protein>
    <recommendedName>
        <fullName evidence="2">aminomethyltransferase</fullName>
        <ecNumber evidence="2">2.1.2.10</ecNumber>
    </recommendedName>
    <alternativeName>
        <fullName evidence="5">Glycine cleavage system T protein</fullName>
    </alternativeName>
</protein>
<dbReference type="Pfam" id="PF01571">
    <property type="entry name" value="GCV_T"/>
    <property type="match status" value="1"/>
</dbReference>
<evidence type="ECO:0000313" key="10">
    <source>
        <dbReference type="Proteomes" id="UP001143307"/>
    </source>
</evidence>
<keyword evidence="3" id="KW-0032">Aminotransferase</keyword>
<name>A0ABT3SZB4_9GAMM</name>
<dbReference type="InterPro" id="IPR029043">
    <property type="entry name" value="GcvT/YgfZ_C"/>
</dbReference>
<dbReference type="NCBIfam" id="NF010093">
    <property type="entry name" value="PRK13579.1"/>
    <property type="match status" value="1"/>
</dbReference>
<evidence type="ECO:0000256" key="6">
    <source>
        <dbReference type="ARBA" id="ARBA00047665"/>
    </source>
</evidence>
<dbReference type="InterPro" id="IPR006222">
    <property type="entry name" value="GCVT_N"/>
</dbReference>
<accession>A0ABT3SZB4</accession>
<dbReference type="Gene3D" id="2.40.30.110">
    <property type="entry name" value="Aminomethyltransferase beta-barrel domains"/>
    <property type="match status" value="1"/>
</dbReference>
<proteinExistence type="inferred from homology"/>
<dbReference type="EC" id="2.1.2.10" evidence="2"/>
<evidence type="ECO:0000256" key="2">
    <source>
        <dbReference type="ARBA" id="ARBA00012616"/>
    </source>
</evidence>
<organism evidence="9 10">
    <name type="scientific">Candidatus Seongchinamella marina</name>
    <dbReference type="NCBI Taxonomy" id="2518990"/>
    <lineage>
        <taxon>Bacteria</taxon>
        <taxon>Pseudomonadati</taxon>
        <taxon>Pseudomonadota</taxon>
        <taxon>Gammaproteobacteria</taxon>
        <taxon>Cellvibrionales</taxon>
        <taxon>Halieaceae</taxon>
        <taxon>Seongchinamella</taxon>
    </lineage>
</organism>
<dbReference type="Gene3D" id="4.10.1250.10">
    <property type="entry name" value="Aminomethyltransferase fragment"/>
    <property type="match status" value="1"/>
</dbReference>
<dbReference type="PIRSF" id="PIRSF006487">
    <property type="entry name" value="GcvT"/>
    <property type="match status" value="1"/>
</dbReference>
<dbReference type="EMBL" id="SHNP01000006">
    <property type="protein sequence ID" value="MCX2975255.1"/>
    <property type="molecule type" value="Genomic_DNA"/>
</dbReference>
<evidence type="ECO:0000256" key="5">
    <source>
        <dbReference type="ARBA" id="ARBA00031395"/>
    </source>
</evidence>
<dbReference type="InterPro" id="IPR013977">
    <property type="entry name" value="GcvT_C"/>
</dbReference>
<gene>
    <name evidence="9" type="primary">gcvT</name>
    <name evidence="9" type="ORF">EYC87_16865</name>
</gene>
<sequence>MSLLTTPLDALHRELGAKMVPFAGYDMPVQYPAGIIKEHLQTREAAGLFDVSHMGQVIIEGAGVAAMLESLVPVDVEGLGINCQTYALLTNDQGGVLDDLIITRWAQDKFFLVVNAACKEQDIAHLRSHLAGQSMEVLSDQALLALQGPKAREVMSELCPAAVELVFMQGCAATIDGIEVYITCSGYTGEDGFEVSMPNGAADVLARRILDFEQVEPIGLGARDSLRLEAGLCLYGHELNTEIDPVQAGLLWSVSKSRRADGARAGGFPGSDTIFDRIINKPDLRRVGLTVDGKRPVREGQTVLNANGEAVGEICSAAYSASLGGPIAMAYVQRQLGDPGTELAVDVRGKLLPVTVTKMPFSPQRYYRG</sequence>
<dbReference type="PANTHER" id="PTHR43757:SF2">
    <property type="entry name" value="AMINOMETHYLTRANSFERASE, MITOCHONDRIAL"/>
    <property type="match status" value="1"/>
</dbReference>
<feature type="domain" description="GCVT N-terminal" evidence="7">
    <location>
        <begin position="10"/>
        <end position="256"/>
    </location>
</feature>
<dbReference type="InterPro" id="IPR027266">
    <property type="entry name" value="TrmE/GcvT-like"/>
</dbReference>
<comment type="catalytic activity">
    <reaction evidence="6">
        <text>N(6)-[(R)-S(8)-aminomethyldihydrolipoyl]-L-lysyl-[protein] + (6S)-5,6,7,8-tetrahydrofolate = N(6)-[(R)-dihydrolipoyl]-L-lysyl-[protein] + (6R)-5,10-methylene-5,6,7,8-tetrahydrofolate + NH4(+)</text>
        <dbReference type="Rhea" id="RHEA:16945"/>
        <dbReference type="Rhea" id="RHEA-COMP:10475"/>
        <dbReference type="Rhea" id="RHEA-COMP:10492"/>
        <dbReference type="ChEBI" id="CHEBI:15636"/>
        <dbReference type="ChEBI" id="CHEBI:28938"/>
        <dbReference type="ChEBI" id="CHEBI:57453"/>
        <dbReference type="ChEBI" id="CHEBI:83100"/>
        <dbReference type="ChEBI" id="CHEBI:83143"/>
        <dbReference type="EC" id="2.1.2.10"/>
    </reaction>
</comment>
<evidence type="ECO:0000313" key="9">
    <source>
        <dbReference type="EMBL" id="MCX2975255.1"/>
    </source>
</evidence>
<dbReference type="Gene3D" id="3.30.70.1400">
    <property type="entry name" value="Aminomethyltransferase beta-barrel domains"/>
    <property type="match status" value="1"/>
</dbReference>
<dbReference type="InterPro" id="IPR028896">
    <property type="entry name" value="GcvT/YgfZ/DmdA"/>
</dbReference>